<keyword evidence="2" id="KW-1185">Reference proteome</keyword>
<gene>
    <name evidence="1" type="ORF">RPERSI_LOCUS4837</name>
</gene>
<feature type="non-terminal residue" evidence="1">
    <location>
        <position position="1003"/>
    </location>
</feature>
<reference evidence="1" key="1">
    <citation type="submission" date="2021-06" db="EMBL/GenBank/DDBJ databases">
        <authorList>
            <person name="Kallberg Y."/>
            <person name="Tangrot J."/>
            <person name="Rosling A."/>
        </authorList>
    </citation>
    <scope>NUCLEOTIDE SEQUENCE</scope>
    <source>
        <strain evidence="1">MA461A</strain>
    </source>
</reference>
<sequence length="1003" mass="114717">MSLIDDFIEQSNEVLAPSNVSNLFLDVPGFEPADPVHMLETGFVSAGLAEDDSGIFTLDRVQFQPQAPMVAMAVSNNVLVMALESNHILRIDLQQAHNVEDIEMPRKSNEVKIYKVFFDPTGRHLLITTEQGENFYIFEKLKKAKVLTKFKGIIIESVGWNKTIGISDTSTKKILIGSRNGVIYEAEIESTDEYFKRGGGDKYIRQVYSLNDSHPITGLRVEEFPAIPRKYFILATTPTRIYQFIGHANPGVDIDGSSMFEGLFAKYGHSPDFQEIPGNLPYSELHFFSQYQDIQYQGSAKNFAWLTTPGIYHGSLVFGSQDHVVDSAKLLPYPSMPSENDPSTMVTENPLSIALTEFHFILLYKERVRAICQLNDQTVYEEIIPLKAGEEVKSMAVDSVKNTFWIYTDCSIFELIVSKEDRDVWKLYLEKQQFDTAIQYCKNPAQRDEVLTTQADYYFSQCRFLLSATYYAQSTVPFEEVALKFVERDERDALRNYLLKKLEKLRRTDLTQKTMIATWLVEIYISKINMLEDLTASGSGSEDTSNYKAEQQALEGEFQNFLEHHGRTDELLFYAELIGDYDKVISHWIQEKDYKRALDVLSKQASIDVYYKFSPILMENAPYETVNVWMRQPNLNPRNLMPALLKYDHSKTSEGVTQNQAIRYLHYVVTQLNNTDPAIHNFLLTLYATQPTSNNEESSLLKFLATEGKDPYYNMDYALRLCSQNGKTQSCVHIYSNMGLFEEAVDLALKHNDLELASINADKPEDDEALRKKLWLKIARHVVEKKQDISMAMNFLQRCELLKIEDILPFFPDFVLIDDFKSEICAALGEYKTHIEDLKQEMEEATKSADSIRNDIRELRITSGEKCSLCDSQLLTRQFYIFPCQHAFHSECLIQEVTKHLNTVQLRKILELQEQIAKEISNFNRAPDNTARERNSFAPGGLDRLKGLILPDVATHSGDDVAVVVSKVDQLKDELDDLVASECVLCGDMMIKTIEKPFINEEE</sequence>
<accession>A0ACA9M6W6</accession>
<proteinExistence type="predicted"/>
<dbReference type="Proteomes" id="UP000789920">
    <property type="component" value="Unassembled WGS sequence"/>
</dbReference>
<evidence type="ECO:0000313" key="2">
    <source>
        <dbReference type="Proteomes" id="UP000789920"/>
    </source>
</evidence>
<evidence type="ECO:0000313" key="1">
    <source>
        <dbReference type="EMBL" id="CAG8573090.1"/>
    </source>
</evidence>
<protein>
    <submittedName>
        <fullName evidence="1">30447_t:CDS:1</fullName>
    </submittedName>
</protein>
<dbReference type="EMBL" id="CAJVQC010006916">
    <property type="protein sequence ID" value="CAG8573090.1"/>
    <property type="molecule type" value="Genomic_DNA"/>
</dbReference>
<comment type="caution">
    <text evidence="1">The sequence shown here is derived from an EMBL/GenBank/DDBJ whole genome shotgun (WGS) entry which is preliminary data.</text>
</comment>
<organism evidence="1 2">
    <name type="scientific">Racocetra persica</name>
    <dbReference type="NCBI Taxonomy" id="160502"/>
    <lineage>
        <taxon>Eukaryota</taxon>
        <taxon>Fungi</taxon>
        <taxon>Fungi incertae sedis</taxon>
        <taxon>Mucoromycota</taxon>
        <taxon>Glomeromycotina</taxon>
        <taxon>Glomeromycetes</taxon>
        <taxon>Diversisporales</taxon>
        <taxon>Gigasporaceae</taxon>
        <taxon>Racocetra</taxon>
    </lineage>
</organism>
<name>A0ACA9M6W6_9GLOM</name>